<keyword evidence="1" id="KW-0808">Transferase</keyword>
<gene>
    <name evidence="1" type="ORF">LX64_00229</name>
</gene>
<dbReference type="Proteomes" id="UP000249547">
    <property type="component" value="Unassembled WGS sequence"/>
</dbReference>
<dbReference type="InterPro" id="IPR005338">
    <property type="entry name" value="Anhydro_N_Ac-Mur_kinase"/>
</dbReference>
<dbReference type="GO" id="GO:0016301">
    <property type="term" value="F:kinase activity"/>
    <property type="evidence" value="ECO:0007669"/>
    <property type="project" value="UniProtKB-KW"/>
</dbReference>
<evidence type="ECO:0000313" key="2">
    <source>
        <dbReference type="Proteomes" id="UP000249547"/>
    </source>
</evidence>
<reference evidence="1 2" key="1">
    <citation type="submission" date="2018-06" db="EMBL/GenBank/DDBJ databases">
        <title>Genomic Encyclopedia of Archaeal and Bacterial Type Strains, Phase II (KMG-II): from individual species to whole genera.</title>
        <authorList>
            <person name="Goeker M."/>
        </authorList>
    </citation>
    <scope>NUCLEOTIDE SEQUENCE [LARGE SCALE GENOMIC DNA]</scope>
    <source>
        <strain evidence="1 2">DSM 23857</strain>
    </source>
</reference>
<dbReference type="PANTHER" id="PTHR30605">
    <property type="entry name" value="ANHYDRO-N-ACETYLMURAMIC ACID KINASE"/>
    <property type="match status" value="1"/>
</dbReference>
<dbReference type="EMBL" id="QLLL01000001">
    <property type="protein sequence ID" value="RAJ10624.1"/>
    <property type="molecule type" value="Genomic_DNA"/>
</dbReference>
<proteinExistence type="predicted"/>
<dbReference type="OrthoDB" id="9763949at2"/>
<keyword evidence="2" id="KW-1185">Reference proteome</keyword>
<organism evidence="1 2">
    <name type="scientific">Chitinophaga skermanii</name>
    <dbReference type="NCBI Taxonomy" id="331697"/>
    <lineage>
        <taxon>Bacteria</taxon>
        <taxon>Pseudomonadati</taxon>
        <taxon>Bacteroidota</taxon>
        <taxon>Chitinophagia</taxon>
        <taxon>Chitinophagales</taxon>
        <taxon>Chitinophagaceae</taxon>
        <taxon>Chitinophaga</taxon>
    </lineage>
</organism>
<sequence>MVYHVIGLMSGSSLDGLDIVKVELTEVRGQWTYEIQYAETLAYTAEWSDKLANAANISAKEYVLLHAAYGRYMGELVNQFIEKNALEHKVHFIASHGHTTFHFPAFHATAQLGDGATLAAVTGLPVISDLRAMDVALGGQGAPIVPIGELMLLPGYDFYLNLGGIANISAPINDQYVAYDICAANRVLNALAGMLGKAYDANGDLAKGGHVDEKLLAQLNALPYFEQAYPKSLDNSFGVDEVLPIIQSYTLSVQTKLRTVVEHIAQQTAKAVEQLRAQGTTAATNKLLVTGGGAHNQFLLEVLDGYVSKLGIDIIVPDEQTVNFKEALIMALMGALRWRQEVNVLSSVTGASRNSVNGALWVGNDV</sequence>
<dbReference type="Gene3D" id="3.30.420.40">
    <property type="match status" value="2"/>
</dbReference>
<dbReference type="GO" id="GO:0006040">
    <property type="term" value="P:amino sugar metabolic process"/>
    <property type="evidence" value="ECO:0007669"/>
    <property type="project" value="InterPro"/>
</dbReference>
<dbReference type="GO" id="GO:0005524">
    <property type="term" value="F:ATP binding"/>
    <property type="evidence" value="ECO:0007669"/>
    <property type="project" value="InterPro"/>
</dbReference>
<comment type="caution">
    <text evidence="1">The sequence shown here is derived from an EMBL/GenBank/DDBJ whole genome shotgun (WGS) entry which is preliminary data.</text>
</comment>
<dbReference type="InterPro" id="IPR043129">
    <property type="entry name" value="ATPase_NBD"/>
</dbReference>
<protein>
    <submittedName>
        <fullName evidence="1">Anhydro-N-acetylmuramic acid kinase</fullName>
    </submittedName>
</protein>
<evidence type="ECO:0000313" key="1">
    <source>
        <dbReference type="EMBL" id="RAJ10624.1"/>
    </source>
</evidence>
<accession>A0A327R4D1</accession>
<dbReference type="PANTHER" id="PTHR30605:SF0">
    <property type="entry name" value="ANHYDRO-N-ACETYLMURAMIC ACID KINASE"/>
    <property type="match status" value="1"/>
</dbReference>
<dbReference type="GO" id="GO:0009254">
    <property type="term" value="P:peptidoglycan turnover"/>
    <property type="evidence" value="ECO:0007669"/>
    <property type="project" value="InterPro"/>
</dbReference>
<dbReference type="SUPFAM" id="SSF53067">
    <property type="entry name" value="Actin-like ATPase domain"/>
    <property type="match status" value="1"/>
</dbReference>
<dbReference type="Pfam" id="PF03702">
    <property type="entry name" value="AnmK"/>
    <property type="match status" value="1"/>
</dbReference>
<dbReference type="RefSeq" id="WP_111596320.1">
    <property type="nucleotide sequence ID" value="NZ_QLLL01000001.1"/>
</dbReference>
<keyword evidence="1" id="KW-0418">Kinase</keyword>
<dbReference type="NCBIfam" id="NF007144">
    <property type="entry name" value="PRK09585.2-3"/>
    <property type="match status" value="1"/>
</dbReference>
<dbReference type="AlphaFoldDB" id="A0A327R4D1"/>
<dbReference type="GO" id="GO:0016773">
    <property type="term" value="F:phosphotransferase activity, alcohol group as acceptor"/>
    <property type="evidence" value="ECO:0007669"/>
    <property type="project" value="InterPro"/>
</dbReference>
<name>A0A327R4D1_9BACT</name>